<gene>
    <name evidence="9" type="ORF">SAMN05444392_102388</name>
</gene>
<reference evidence="9 10" key="1">
    <citation type="submission" date="2016-11" db="EMBL/GenBank/DDBJ databases">
        <authorList>
            <person name="Jaros S."/>
            <person name="Januszkiewicz K."/>
            <person name="Wedrychowicz H."/>
        </authorList>
    </citation>
    <scope>NUCLEOTIDE SEQUENCE [LARGE SCALE GENOMIC DNA]</scope>
    <source>
        <strain evidence="9 10">DSM 44666</strain>
    </source>
</reference>
<dbReference type="PANTHER" id="PTHR45527:SF1">
    <property type="entry name" value="FATTY ACID SYNTHASE"/>
    <property type="match status" value="1"/>
</dbReference>
<dbReference type="CDD" id="cd19531">
    <property type="entry name" value="LCL_NRPS-like"/>
    <property type="match status" value="1"/>
</dbReference>
<dbReference type="PROSITE" id="PS00455">
    <property type="entry name" value="AMP_BINDING"/>
    <property type="match status" value="2"/>
</dbReference>
<protein>
    <submittedName>
        <fullName evidence="9">Non-ribosomal peptide synthase domain TIGR01720/amino acid adenylation domain-containing protein</fullName>
    </submittedName>
</protein>
<evidence type="ECO:0000256" key="6">
    <source>
        <dbReference type="ARBA" id="ARBA00023194"/>
    </source>
</evidence>
<dbReference type="EMBL" id="FQVL01000002">
    <property type="protein sequence ID" value="SHE68987.1"/>
    <property type="molecule type" value="Genomic_DNA"/>
</dbReference>
<evidence type="ECO:0000256" key="3">
    <source>
        <dbReference type="ARBA" id="ARBA00022450"/>
    </source>
</evidence>
<dbReference type="GO" id="GO:0017000">
    <property type="term" value="P:antibiotic biosynthetic process"/>
    <property type="evidence" value="ECO:0007669"/>
    <property type="project" value="UniProtKB-KW"/>
</dbReference>
<dbReference type="FunFam" id="3.40.50.980:FF:000001">
    <property type="entry name" value="Non-ribosomal peptide synthetase"/>
    <property type="match status" value="2"/>
</dbReference>
<proteinExistence type="inferred from homology"/>
<dbReference type="InterPro" id="IPR023213">
    <property type="entry name" value="CAT-like_dom_sf"/>
</dbReference>
<keyword evidence="4" id="KW-0597">Phosphoprotein</keyword>
<evidence type="ECO:0000256" key="5">
    <source>
        <dbReference type="ARBA" id="ARBA00022737"/>
    </source>
</evidence>
<evidence type="ECO:0000256" key="1">
    <source>
        <dbReference type="ARBA" id="ARBA00001957"/>
    </source>
</evidence>
<dbReference type="Gene3D" id="3.30.559.30">
    <property type="entry name" value="Nonribosomal peptide synthetase, condensation domain"/>
    <property type="match status" value="2"/>
</dbReference>
<dbReference type="Proteomes" id="UP000184476">
    <property type="component" value="Unassembled WGS sequence"/>
</dbReference>
<feature type="transmembrane region" description="Helical" evidence="7">
    <location>
        <begin position="78"/>
        <end position="97"/>
    </location>
</feature>
<dbReference type="NCBIfam" id="TIGR01720">
    <property type="entry name" value="NRPS-para261"/>
    <property type="match status" value="1"/>
</dbReference>
<dbReference type="FunFam" id="1.10.1200.10:FF:000005">
    <property type="entry name" value="Nonribosomal peptide synthetase 1"/>
    <property type="match status" value="2"/>
</dbReference>
<dbReference type="RefSeq" id="WP_073153966.1">
    <property type="nucleotide sequence ID" value="NZ_FQVL01000002.1"/>
</dbReference>
<keyword evidence="7" id="KW-1133">Transmembrane helix</keyword>
<sequence length="2091" mass="240102">MNQLSEIEQRLINKWNQTELDLPNVQRVEALLIEQAMKNPNHLAVVNGADRLTYGELEQRSAQLAWVLREKGVDREKIVGLLVTDSIWMIVAIFAILRAGGAYLPLDPNQPIERLTELLTDSQTKLVLKEKDVYLPGYHGEILALESSLLEAENSWSEIADGDKRDLAYVIYTSGSTGKPKGVMIEHQSLLNLMIWHQTYHQVTADDRSTRYAGFGFDASVWEIFPYLYAGATIHHVPHSIRYDIDALHRFYQDNQITISFLPTQIAEQFMEKENHTLRRLLVGGDRLRRIQTQPYQIFNHYGPTENTVVTTCWEVTKREDGMIPIGRPIANQQVYILDQQGKPRSIGEAGELCIGGQGLARGYLGHESLTKQQFVSHPSNQNRKIYRTGDLARWLPDGQIEFLGRLDRQLQIRGNRVEPAEIEAMLLQYEAVQEVTIVADQTKPGEIELTAYIVWKEAGSFKELRDYLAHHLPDYMIPLAWVEIEQIPLTPNGKIDYKALPKPSAFHRLHSTFAEPQSSTERRLQHLWQEILNIPAVGREDHFFWLGGHSLAAGRLVAQIRQEFHVSMSLEDCFANPILREMANWIESAETHRLRPVQKVKPCTTYPLSSVQQRLYALQQLPGIGCTYHTPVVWEIKGPFDLNRWKQAWKRLMERHEALRTSFHWEAGQLVQKVQDNLSLPFERLELGADEQVKTCMEYFIRPFQLDQAPLFRLGHLPLAEQHHVLLFDIHHLLFDGETLKILQQELSILYHDGFLSSRHWQYRDYVFWEQDDFNQVEHQKAETFWLEQLKKPTHHLSLPTDFIRPASQSFKGKRIAFSIPPALTNACKKLALEQGTTLYLVLLAVYYLLLAKYSGQSEITVGTVTDGRNRPEWAKVWGMFVRTLPLRVEISQEMSFVNWLSKMTAVALQAFHQDHFSFDSLLRKLKLPSDRSRNPLFDTVFIQQHQTASLILEGCEVKTPAIPWNQAMFDLTWEIEERDVIHCTIEYNTSLFQEQTIRRMEKHFTHLLEQIMANPFQTMKEHRLTTAAEESFILQQLNNTQVAEGDEWLSQTIIDQWTAQVQKHADQIAIASDENNITYAELDRLSNQWAHRLTALGVSDEKIVAILVKPSIEQVIAILAVLKAGGAFLPIDLNYPSERIRALLQDSQPGWIITSERDSVYSDFAGTILRVDDAEWTQNASDALTTKPLPKHLAYVIYTSGSTGQPKGVMVEHQALHNLTQWHIRQYEVTKDDRSTRLAGSSFDASIWELFPYLIAGATIYIVDDSTRKDVFALQRFIAQHQITICFLPTPLAEPFMELAHPTLRALLVGGDRLRHVPATSYAVFNNYGPTENAVVATCYQVTGAEESIPIGRPIANNRIYIMNDQQQLQPIGVPGELYIAGASLARGYLGRPDLTELSFLPDSFQAGERMYRTGDQAQWLPDGTISYLGRMDHQVQVRGHRVELQEVEQQILRYPQVEQALVLARQNVKEETILHAFVVGDKRIQEDLYKFLAERLPDYMLPAYYTMLDSFPLTPNGKVDEQALRAIPLESVLDREWQPPTLPTERLLAEVWSSLLEVESIGIDDSFFSLGGDSILAIQVVAELFRHGWKLEVSQLLQYPTIRELAPQLTAEHPIESKETEESGEVNLTPIQHWFFQLPFADRNHWNQAVMLTQSERWNDKSIKSAVHDLVIHHDALRMCYRFTGNEVTQLNQAESDHCYTIEHLIWDGKQAQKEWIRNEANRLQRSLSLEKGPMLCFVIFETPNQHFLLMIIHHLIVDGLSWRILLEDFHAAYQAYERGEAVRLLPKTTSFQAWSRQLQQYATGDELIAEIPFWKSVEEKESYPLPKEGSAFWPCRYGETHWIEQTLLAEESKLLLGAANQAYHTESNELLLAALGLSVEEWTGRKNVLIELEGHGRESIVQGINLTRSIGWFTTLYPAHFQWSSPELKDVILAIKKQLRAIPNKGIGYGVLRYLTPPESRSALSFQLRPEIRFNYLGKMDKKIQFAGMGKQSALLGNCLSPNAPLAPLEIYVMLSGEQLIIQFRYHRLTFSKQTMEYLLDDYCKNLKRIVQHCCSQNGTHWTVNDFSATQLDEQELRDFLSDLNRP</sequence>
<dbReference type="PANTHER" id="PTHR45527">
    <property type="entry name" value="NONRIBOSOMAL PEPTIDE SYNTHETASE"/>
    <property type="match status" value="1"/>
</dbReference>
<dbReference type="Pfam" id="PF00501">
    <property type="entry name" value="AMP-binding"/>
    <property type="match status" value="2"/>
</dbReference>
<evidence type="ECO:0000256" key="4">
    <source>
        <dbReference type="ARBA" id="ARBA00022553"/>
    </source>
</evidence>
<feature type="domain" description="Carrier" evidence="8">
    <location>
        <begin position="516"/>
        <end position="591"/>
    </location>
</feature>
<evidence type="ECO:0000256" key="7">
    <source>
        <dbReference type="SAM" id="Phobius"/>
    </source>
</evidence>
<evidence type="ECO:0000313" key="10">
    <source>
        <dbReference type="Proteomes" id="UP000184476"/>
    </source>
</evidence>
<comment type="similarity">
    <text evidence="2">Belongs to the ATP-dependent AMP-binding enzyme family.</text>
</comment>
<dbReference type="Gene3D" id="3.30.300.30">
    <property type="match status" value="2"/>
</dbReference>
<dbReference type="InterPro" id="IPR045851">
    <property type="entry name" value="AMP-bd_C_sf"/>
</dbReference>
<evidence type="ECO:0000313" key="9">
    <source>
        <dbReference type="EMBL" id="SHE68987.1"/>
    </source>
</evidence>
<dbReference type="Gene3D" id="3.40.50.980">
    <property type="match status" value="4"/>
</dbReference>
<comment type="cofactor">
    <cofactor evidence="1">
        <name>pantetheine 4'-phosphate</name>
        <dbReference type="ChEBI" id="CHEBI:47942"/>
    </cofactor>
</comment>
<evidence type="ECO:0000256" key="2">
    <source>
        <dbReference type="ARBA" id="ARBA00006432"/>
    </source>
</evidence>
<organism evidence="9 10">
    <name type="scientific">Seinonella peptonophila</name>
    <dbReference type="NCBI Taxonomy" id="112248"/>
    <lineage>
        <taxon>Bacteria</taxon>
        <taxon>Bacillati</taxon>
        <taxon>Bacillota</taxon>
        <taxon>Bacilli</taxon>
        <taxon>Bacillales</taxon>
        <taxon>Thermoactinomycetaceae</taxon>
        <taxon>Seinonella</taxon>
    </lineage>
</organism>
<dbReference type="InterPro" id="IPR001242">
    <property type="entry name" value="Condensation_dom"/>
</dbReference>
<dbReference type="PROSITE" id="PS00012">
    <property type="entry name" value="PHOSPHOPANTETHEINE"/>
    <property type="match status" value="1"/>
</dbReference>
<dbReference type="GO" id="GO:0005737">
    <property type="term" value="C:cytoplasm"/>
    <property type="evidence" value="ECO:0007669"/>
    <property type="project" value="TreeGrafter"/>
</dbReference>
<dbReference type="InterPro" id="IPR025110">
    <property type="entry name" value="AMP-bd_C"/>
</dbReference>
<keyword evidence="3" id="KW-0596">Phosphopantetheine</keyword>
<dbReference type="Gene3D" id="2.30.38.10">
    <property type="entry name" value="Luciferase, Domain 3"/>
    <property type="match status" value="2"/>
</dbReference>
<keyword evidence="6" id="KW-0045">Antibiotic biosynthesis</keyword>
<dbReference type="Pfam" id="PF00668">
    <property type="entry name" value="Condensation"/>
    <property type="match status" value="2"/>
</dbReference>
<dbReference type="InterPro" id="IPR009081">
    <property type="entry name" value="PP-bd_ACP"/>
</dbReference>
<dbReference type="PROSITE" id="PS50075">
    <property type="entry name" value="CARRIER"/>
    <property type="match status" value="2"/>
</dbReference>
<dbReference type="Pfam" id="PF00550">
    <property type="entry name" value="PP-binding"/>
    <property type="match status" value="2"/>
</dbReference>
<dbReference type="GO" id="GO:0044550">
    <property type="term" value="P:secondary metabolite biosynthetic process"/>
    <property type="evidence" value="ECO:0007669"/>
    <property type="project" value="TreeGrafter"/>
</dbReference>
<dbReference type="FunFam" id="2.30.38.10:FF:000001">
    <property type="entry name" value="Non-ribosomal peptide synthetase PvdI"/>
    <property type="match status" value="2"/>
</dbReference>
<dbReference type="NCBIfam" id="TIGR01733">
    <property type="entry name" value="AA-adenyl-dom"/>
    <property type="match status" value="2"/>
</dbReference>
<dbReference type="SMART" id="SM01294">
    <property type="entry name" value="PKS_PP_betabranch"/>
    <property type="match status" value="1"/>
</dbReference>
<dbReference type="InterPro" id="IPR010060">
    <property type="entry name" value="NRPS_synth"/>
</dbReference>
<dbReference type="GO" id="GO:0003824">
    <property type="term" value="F:catalytic activity"/>
    <property type="evidence" value="ECO:0007669"/>
    <property type="project" value="InterPro"/>
</dbReference>
<name>A0A1M4VJG8_9BACL</name>
<dbReference type="NCBIfam" id="NF003417">
    <property type="entry name" value="PRK04813.1"/>
    <property type="match status" value="2"/>
</dbReference>
<evidence type="ECO:0000259" key="8">
    <source>
        <dbReference type="PROSITE" id="PS50075"/>
    </source>
</evidence>
<dbReference type="InterPro" id="IPR036736">
    <property type="entry name" value="ACP-like_sf"/>
</dbReference>
<dbReference type="InterPro" id="IPR006162">
    <property type="entry name" value="Ppantetheine_attach_site"/>
</dbReference>
<dbReference type="InterPro" id="IPR020845">
    <property type="entry name" value="AMP-binding_CS"/>
</dbReference>
<dbReference type="SUPFAM" id="SSF47336">
    <property type="entry name" value="ACP-like"/>
    <property type="match status" value="2"/>
</dbReference>
<dbReference type="CDD" id="cd19534">
    <property type="entry name" value="E_NRPS"/>
    <property type="match status" value="1"/>
</dbReference>
<dbReference type="STRING" id="112248.SAMN05444392_102388"/>
<keyword evidence="10" id="KW-1185">Reference proteome</keyword>
<dbReference type="InterPro" id="IPR010071">
    <property type="entry name" value="AA_adenyl_dom"/>
</dbReference>
<keyword evidence="7" id="KW-0812">Transmembrane</keyword>
<dbReference type="InterPro" id="IPR000873">
    <property type="entry name" value="AMP-dep_synth/lig_dom"/>
</dbReference>
<dbReference type="CDD" id="cd05930">
    <property type="entry name" value="A_NRPS"/>
    <property type="match status" value="2"/>
</dbReference>
<dbReference type="InterPro" id="IPR020806">
    <property type="entry name" value="PKS_PP-bd"/>
</dbReference>
<dbReference type="SUPFAM" id="SSF56801">
    <property type="entry name" value="Acetyl-CoA synthetase-like"/>
    <property type="match status" value="2"/>
</dbReference>
<dbReference type="OrthoDB" id="9765680at2"/>
<dbReference type="FunFam" id="3.40.50.12780:FF:000012">
    <property type="entry name" value="Non-ribosomal peptide synthetase"/>
    <property type="match status" value="2"/>
</dbReference>
<dbReference type="GO" id="GO:0043041">
    <property type="term" value="P:amino acid activation for nonribosomal peptide biosynthetic process"/>
    <property type="evidence" value="ECO:0007669"/>
    <property type="project" value="TreeGrafter"/>
</dbReference>
<dbReference type="Pfam" id="PF13193">
    <property type="entry name" value="AMP-binding_C"/>
    <property type="match status" value="2"/>
</dbReference>
<keyword evidence="7" id="KW-0472">Membrane</keyword>
<dbReference type="GO" id="GO:0008610">
    <property type="term" value="P:lipid biosynthetic process"/>
    <property type="evidence" value="ECO:0007669"/>
    <property type="project" value="UniProtKB-ARBA"/>
</dbReference>
<dbReference type="SUPFAM" id="SSF52777">
    <property type="entry name" value="CoA-dependent acyltransferases"/>
    <property type="match status" value="4"/>
</dbReference>
<dbReference type="SMART" id="SM00823">
    <property type="entry name" value="PKS_PP"/>
    <property type="match status" value="1"/>
</dbReference>
<dbReference type="Gene3D" id="1.10.1200.10">
    <property type="entry name" value="ACP-like"/>
    <property type="match status" value="2"/>
</dbReference>
<dbReference type="GO" id="GO:0031177">
    <property type="term" value="F:phosphopantetheine binding"/>
    <property type="evidence" value="ECO:0007669"/>
    <property type="project" value="InterPro"/>
</dbReference>
<accession>A0A1M4VJG8</accession>
<dbReference type="Gene3D" id="3.30.559.10">
    <property type="entry name" value="Chloramphenicol acetyltransferase-like domain"/>
    <property type="match status" value="2"/>
</dbReference>
<feature type="domain" description="Carrier" evidence="8">
    <location>
        <begin position="1542"/>
        <end position="1616"/>
    </location>
</feature>
<keyword evidence="5" id="KW-0677">Repeat</keyword>